<dbReference type="InterPro" id="IPR007219">
    <property type="entry name" value="XnlR_reg_dom"/>
</dbReference>
<sequence length="971" mass="108318">MNLNSRLSILLSGILVASSVNAAPNSWLPTNPTVQLQNGTVVGVHNPEFNQDFFLGIPFAQPPIGDLRFAKPAPPVAWSGIKTATEYGPSCVGNSLGLAGFSQNTTSVMSEDCLHINIVRPAGISRHSKLPVLVWIYGGAWMDGSANEPRYNGSFLVQSSVQMNSPIIFVSFNYRLGVFGTLAGPVFEQAGLINLLLHDQRQALAWVQENIARFGGDPSHVTLMGESAGAGSIGFQLLAHGGRDDRLFHAAIAESGGPFSVYAFQNSSQRKSDFDTVLDITDCANATDSLACLRKAPAESLKKASLQVQPYFTVDGDLILDHNSRLLQRGQFLRVPLLIGVNRNEGTSFLNTALSGPFVTDEDFIKFVRASIGDYEVPDRVLELWLQEYQEEAESPSPAGLGTVLANPGPEYGPGYGRTTLWIGDFLLGAGRRYANQVWAKHHVPSYSYFFDVAPASLNATTIGATHAQELPFVFGNSNATGWDLDPFPKDVGLREKYLDLVEVMSRMWISFAVNKNPNFHKVQRQTPEWPAYSLKHPQNLAFSADRGLSIQPDTWRADSMEFLFNTNLDLGKRHILVKCDGQRPQCGACRAKDVDCEYPQDARRTVVRTRKEDIIALQKQVEELKERMLTQPRQSLSESMSSSLGTIQLEASPTLPQVENSLPKDATPSSNSYPDVGSGYLVSGGLRLSAIEVEMRRRVYWGAYVNDKFQSLFLGRPPAMPESAGSVSQEYLDSYEEKEEWRPNEIRIQLGDWKESIPSWLRFNPDTDSTPPPHQITPHTIYWTLIILTEQAFLDRGRFNFTLDPSDQEESRQMCIEAALQIWKLIEAYKKTFTLRRAQYGISYATYCAVLVLLQQTGQDSNTYFECIQFFWLALLEYQRGCSYGLKRPLRLLKSLMQRLEKVTGSMDVEMTTTNTPDISSFQAEMDSILGQNTGDFQGTDRWNEWWQGGVNQEDTIFGIADDTILGMYM</sequence>
<protein>
    <recommendedName>
        <fullName evidence="12">Carboxylesterase type B domain-containing protein</fullName>
    </recommendedName>
</protein>
<evidence type="ECO:0000259" key="7">
    <source>
        <dbReference type="Pfam" id="PF00135"/>
    </source>
</evidence>
<evidence type="ECO:0000256" key="4">
    <source>
        <dbReference type="ARBA" id="ARBA00023242"/>
    </source>
</evidence>
<comment type="caution">
    <text evidence="10">The sequence shown here is derived from an EMBL/GenBank/DDBJ whole genome shotgun (WGS) entry which is preliminary data.</text>
</comment>
<feature type="region of interest" description="Disordered" evidence="5">
    <location>
        <begin position="654"/>
        <end position="674"/>
    </location>
</feature>
<keyword evidence="3" id="KW-0378">Hydrolase</keyword>
<dbReference type="PANTHER" id="PTHR43918:SF4">
    <property type="entry name" value="CARBOXYLIC ESTER HYDROLASE"/>
    <property type="match status" value="1"/>
</dbReference>
<dbReference type="InterPro" id="IPR002018">
    <property type="entry name" value="CarbesteraseB"/>
</dbReference>
<dbReference type="GO" id="GO:0006351">
    <property type="term" value="P:DNA-templated transcription"/>
    <property type="evidence" value="ECO:0007669"/>
    <property type="project" value="InterPro"/>
</dbReference>
<keyword evidence="11" id="KW-1185">Reference proteome</keyword>
<dbReference type="GO" id="GO:0008270">
    <property type="term" value="F:zinc ion binding"/>
    <property type="evidence" value="ECO:0007669"/>
    <property type="project" value="InterPro"/>
</dbReference>
<dbReference type="EMBL" id="NIZV01000290">
    <property type="protein sequence ID" value="RSL95780.1"/>
    <property type="molecule type" value="Genomic_DNA"/>
</dbReference>
<evidence type="ECO:0000256" key="6">
    <source>
        <dbReference type="SAM" id="SignalP"/>
    </source>
</evidence>
<dbReference type="GO" id="GO:0000981">
    <property type="term" value="F:DNA-binding transcription factor activity, RNA polymerase II-specific"/>
    <property type="evidence" value="ECO:0007669"/>
    <property type="project" value="InterPro"/>
</dbReference>
<name>A0A428T1F2_9HYPO</name>
<feature type="signal peptide" evidence="6">
    <location>
        <begin position="1"/>
        <end position="22"/>
    </location>
</feature>
<dbReference type="Pfam" id="PF00172">
    <property type="entry name" value="Zn_clus"/>
    <property type="match status" value="1"/>
</dbReference>
<evidence type="ECO:0000256" key="5">
    <source>
        <dbReference type="SAM" id="MobiDB-lite"/>
    </source>
</evidence>
<dbReference type="InterPro" id="IPR036864">
    <property type="entry name" value="Zn2-C6_fun-type_DNA-bd_sf"/>
</dbReference>
<dbReference type="CDD" id="cd12148">
    <property type="entry name" value="fungal_TF_MHR"/>
    <property type="match status" value="1"/>
</dbReference>
<proteinExistence type="inferred from homology"/>
<dbReference type="GO" id="GO:0003677">
    <property type="term" value="F:DNA binding"/>
    <property type="evidence" value="ECO:0007669"/>
    <property type="project" value="InterPro"/>
</dbReference>
<evidence type="ECO:0000259" key="9">
    <source>
        <dbReference type="Pfam" id="PF04082"/>
    </source>
</evidence>
<evidence type="ECO:0000313" key="11">
    <source>
        <dbReference type="Proteomes" id="UP000288429"/>
    </source>
</evidence>
<evidence type="ECO:0008006" key="12">
    <source>
        <dbReference type="Google" id="ProtNLM"/>
    </source>
</evidence>
<feature type="domain" description="Carboxylesterase type B" evidence="7">
    <location>
        <begin position="31"/>
        <end position="544"/>
    </location>
</feature>
<keyword evidence="2" id="KW-0479">Metal-binding</keyword>
<evidence type="ECO:0000256" key="1">
    <source>
        <dbReference type="ARBA" id="ARBA00005964"/>
    </source>
</evidence>
<dbReference type="Pfam" id="PF00135">
    <property type="entry name" value="COesterase"/>
    <property type="match status" value="1"/>
</dbReference>
<accession>A0A428T1F2</accession>
<reference evidence="10 11" key="1">
    <citation type="submission" date="2017-06" db="EMBL/GenBank/DDBJ databases">
        <title>Cmopartive genomic analysis of Ambrosia Fusariam Clade fungi.</title>
        <authorList>
            <person name="Stajich J.E."/>
            <person name="Carrillo J."/>
            <person name="Kijimoto T."/>
            <person name="Eskalen A."/>
            <person name="O'Donnell K."/>
            <person name="Kasson M."/>
        </authorList>
    </citation>
    <scope>NUCLEOTIDE SEQUENCE [LARGE SCALE GENOMIC DNA]</scope>
    <source>
        <strain evidence="10 11">NRRL 20438</strain>
    </source>
</reference>
<keyword evidence="6" id="KW-0732">Signal</keyword>
<dbReference type="Gene3D" id="3.40.50.1820">
    <property type="entry name" value="alpha/beta hydrolase"/>
    <property type="match status" value="1"/>
</dbReference>
<dbReference type="CDD" id="cd00067">
    <property type="entry name" value="GAL4"/>
    <property type="match status" value="1"/>
</dbReference>
<dbReference type="GO" id="GO:0052689">
    <property type="term" value="F:carboxylic ester hydrolase activity"/>
    <property type="evidence" value="ECO:0007669"/>
    <property type="project" value="TreeGrafter"/>
</dbReference>
<dbReference type="AlphaFoldDB" id="A0A428T1F2"/>
<gene>
    <name evidence="10" type="ORF">CDV31_013751</name>
</gene>
<feature type="domain" description="Xylanolytic transcriptional activator regulatory" evidence="9">
    <location>
        <begin position="676"/>
        <end position="729"/>
    </location>
</feature>
<evidence type="ECO:0000313" key="10">
    <source>
        <dbReference type="EMBL" id="RSL95780.1"/>
    </source>
</evidence>
<dbReference type="InterPro" id="IPR001138">
    <property type="entry name" value="Zn2Cys6_DnaBD"/>
</dbReference>
<feature type="chain" id="PRO_5019551899" description="Carboxylesterase type B domain-containing protein" evidence="6">
    <location>
        <begin position="23"/>
        <end position="971"/>
    </location>
</feature>
<dbReference type="Pfam" id="PF04082">
    <property type="entry name" value="Fungal_trans"/>
    <property type="match status" value="1"/>
</dbReference>
<comment type="similarity">
    <text evidence="1">Belongs to the type-B carboxylesterase/lipase family.</text>
</comment>
<evidence type="ECO:0000256" key="3">
    <source>
        <dbReference type="ARBA" id="ARBA00022801"/>
    </source>
</evidence>
<dbReference type="Proteomes" id="UP000288429">
    <property type="component" value="Unassembled WGS sequence"/>
</dbReference>
<feature type="domain" description="Zn(2)-C6 fungal-type" evidence="8">
    <location>
        <begin position="578"/>
        <end position="605"/>
    </location>
</feature>
<dbReference type="InterPro" id="IPR019826">
    <property type="entry name" value="Carboxylesterase_B_AS"/>
</dbReference>
<evidence type="ECO:0000259" key="8">
    <source>
        <dbReference type="Pfam" id="PF00172"/>
    </source>
</evidence>
<dbReference type="PROSITE" id="PS00122">
    <property type="entry name" value="CARBOXYLESTERASE_B_1"/>
    <property type="match status" value="1"/>
</dbReference>
<dbReference type="InterPro" id="IPR029058">
    <property type="entry name" value="AB_hydrolase_fold"/>
</dbReference>
<keyword evidence="4" id="KW-0539">Nucleus</keyword>
<evidence type="ECO:0000256" key="2">
    <source>
        <dbReference type="ARBA" id="ARBA00022723"/>
    </source>
</evidence>
<dbReference type="SUPFAM" id="SSF53474">
    <property type="entry name" value="alpha/beta-Hydrolases"/>
    <property type="match status" value="1"/>
</dbReference>
<organism evidence="10 11">
    <name type="scientific">Fusarium ambrosium</name>
    <dbReference type="NCBI Taxonomy" id="131363"/>
    <lineage>
        <taxon>Eukaryota</taxon>
        <taxon>Fungi</taxon>
        <taxon>Dikarya</taxon>
        <taxon>Ascomycota</taxon>
        <taxon>Pezizomycotina</taxon>
        <taxon>Sordariomycetes</taxon>
        <taxon>Hypocreomycetidae</taxon>
        <taxon>Hypocreales</taxon>
        <taxon>Nectriaceae</taxon>
        <taxon>Fusarium</taxon>
        <taxon>Fusarium solani species complex</taxon>
    </lineage>
</organism>
<dbReference type="Gene3D" id="4.10.240.10">
    <property type="entry name" value="Zn(2)-C6 fungal-type DNA-binding domain"/>
    <property type="match status" value="1"/>
</dbReference>
<dbReference type="PANTHER" id="PTHR43918">
    <property type="entry name" value="ACETYLCHOLINESTERASE"/>
    <property type="match status" value="1"/>
</dbReference>
<dbReference type="InterPro" id="IPR050654">
    <property type="entry name" value="AChE-related_enzymes"/>
</dbReference>